<keyword evidence="2" id="KW-1185">Reference proteome</keyword>
<proteinExistence type="predicted"/>
<dbReference type="RefSeq" id="WP_188999116.1">
    <property type="nucleotide sequence ID" value="NZ_BMOD01000001.1"/>
</dbReference>
<name>A0ABQ2CVH5_9DEIO</name>
<organism evidence="1 2">
    <name type="scientific">Deinococcus roseus</name>
    <dbReference type="NCBI Taxonomy" id="392414"/>
    <lineage>
        <taxon>Bacteria</taxon>
        <taxon>Thermotogati</taxon>
        <taxon>Deinococcota</taxon>
        <taxon>Deinococci</taxon>
        <taxon>Deinococcales</taxon>
        <taxon>Deinococcaceae</taxon>
        <taxon>Deinococcus</taxon>
    </lineage>
</organism>
<gene>
    <name evidence="1" type="ORF">GCM10008938_04310</name>
</gene>
<comment type="caution">
    <text evidence="1">The sequence shown here is derived from an EMBL/GenBank/DDBJ whole genome shotgun (WGS) entry which is preliminary data.</text>
</comment>
<accession>A0ABQ2CVH5</accession>
<sequence>MKLLLLTALGVGLAFLGKKWLGNRMPRPLQALPSSAREHSEDQVDALISPAGIH</sequence>
<protein>
    <submittedName>
        <fullName evidence="1">Uncharacterized protein</fullName>
    </submittedName>
</protein>
<evidence type="ECO:0000313" key="1">
    <source>
        <dbReference type="EMBL" id="GGJ21239.1"/>
    </source>
</evidence>
<dbReference type="EMBL" id="BMOD01000001">
    <property type="protein sequence ID" value="GGJ21239.1"/>
    <property type="molecule type" value="Genomic_DNA"/>
</dbReference>
<evidence type="ECO:0000313" key="2">
    <source>
        <dbReference type="Proteomes" id="UP000632222"/>
    </source>
</evidence>
<reference evidence="2" key="1">
    <citation type="journal article" date="2019" name="Int. J. Syst. Evol. Microbiol.">
        <title>The Global Catalogue of Microorganisms (GCM) 10K type strain sequencing project: providing services to taxonomists for standard genome sequencing and annotation.</title>
        <authorList>
            <consortium name="The Broad Institute Genomics Platform"/>
            <consortium name="The Broad Institute Genome Sequencing Center for Infectious Disease"/>
            <person name="Wu L."/>
            <person name="Ma J."/>
        </authorList>
    </citation>
    <scope>NUCLEOTIDE SEQUENCE [LARGE SCALE GENOMIC DNA]</scope>
    <source>
        <strain evidence="2">JCM 14370</strain>
    </source>
</reference>
<dbReference type="Proteomes" id="UP000632222">
    <property type="component" value="Unassembled WGS sequence"/>
</dbReference>